<dbReference type="InterPro" id="IPR002110">
    <property type="entry name" value="Ankyrin_rpt"/>
</dbReference>
<dbReference type="PROSITE" id="PS50088">
    <property type="entry name" value="ANK_REPEAT"/>
    <property type="match status" value="3"/>
</dbReference>
<organism evidence="2 3">
    <name type="scientific">Quercus lobata</name>
    <name type="common">Valley oak</name>
    <dbReference type="NCBI Taxonomy" id="97700"/>
    <lineage>
        <taxon>Eukaryota</taxon>
        <taxon>Viridiplantae</taxon>
        <taxon>Streptophyta</taxon>
        <taxon>Embryophyta</taxon>
        <taxon>Tracheophyta</taxon>
        <taxon>Spermatophyta</taxon>
        <taxon>Magnoliopsida</taxon>
        <taxon>eudicotyledons</taxon>
        <taxon>Gunneridae</taxon>
        <taxon>Pentapetalae</taxon>
        <taxon>rosids</taxon>
        <taxon>fabids</taxon>
        <taxon>Fagales</taxon>
        <taxon>Fagaceae</taxon>
        <taxon>Quercus</taxon>
    </lineage>
</organism>
<accession>A0A7N2LU18</accession>
<dbReference type="Proteomes" id="UP000594261">
    <property type="component" value="Chromosome 5"/>
</dbReference>
<dbReference type="Pfam" id="PF12796">
    <property type="entry name" value="Ank_2"/>
    <property type="match status" value="1"/>
</dbReference>
<dbReference type="SMART" id="SM00248">
    <property type="entry name" value="ANK"/>
    <property type="match status" value="3"/>
</dbReference>
<reference evidence="2 3" key="1">
    <citation type="journal article" date="2016" name="G3 (Bethesda)">
        <title>First Draft Assembly and Annotation of the Genome of a California Endemic Oak Quercus lobata Nee (Fagaceae).</title>
        <authorList>
            <person name="Sork V.L."/>
            <person name="Fitz-Gibbon S.T."/>
            <person name="Puiu D."/>
            <person name="Crepeau M."/>
            <person name="Gugger P.F."/>
            <person name="Sherman R."/>
            <person name="Stevens K."/>
            <person name="Langley C.H."/>
            <person name="Pellegrini M."/>
            <person name="Salzberg S.L."/>
        </authorList>
    </citation>
    <scope>NUCLEOTIDE SEQUENCE [LARGE SCALE GENOMIC DNA]</scope>
    <source>
        <strain evidence="2 3">cv. SW786</strain>
    </source>
</reference>
<dbReference type="AlphaFoldDB" id="A0A7N2LU18"/>
<evidence type="ECO:0000313" key="2">
    <source>
        <dbReference type="EnsemblPlants" id="QL05p070810:mrna:CDS:1"/>
    </source>
</evidence>
<feature type="repeat" description="ANK" evidence="1">
    <location>
        <begin position="110"/>
        <end position="131"/>
    </location>
</feature>
<proteinExistence type="predicted"/>
<feature type="repeat" description="ANK" evidence="1">
    <location>
        <begin position="42"/>
        <end position="64"/>
    </location>
</feature>
<keyword evidence="3" id="KW-1185">Reference proteome</keyword>
<dbReference type="PANTHER" id="PTHR24121">
    <property type="entry name" value="NO MECHANORECEPTOR POTENTIAL C, ISOFORM D-RELATED"/>
    <property type="match status" value="1"/>
</dbReference>
<sequence length="151" mass="16837">MVREDNFEILMKPYRAIMEKDLEAVKRYYMENENVGHPLTDTGDTALHVAVYTGNKELFSFLLDLAPFLSDIRNELGNTALHEAAAAGNVKMAEHLLCFGESQLDVKNNSGETPLFIAAAFGKTEMVKFLIVDAGKSNPIKENHCTRNDSK</sequence>
<dbReference type="EnsemblPlants" id="QL05p070810:mrna">
    <property type="protein sequence ID" value="QL05p070810:mrna:CDS:1"/>
    <property type="gene ID" value="QL05p070810"/>
</dbReference>
<dbReference type="PROSITE" id="PS50297">
    <property type="entry name" value="ANK_REP_REGION"/>
    <property type="match status" value="3"/>
</dbReference>
<dbReference type="OMA" id="SHECYCK"/>
<evidence type="ECO:0000256" key="1">
    <source>
        <dbReference type="PROSITE-ProRule" id="PRU00023"/>
    </source>
</evidence>
<evidence type="ECO:0000313" key="3">
    <source>
        <dbReference type="Proteomes" id="UP000594261"/>
    </source>
</evidence>
<dbReference type="EMBL" id="LRBV02000005">
    <property type="status" value="NOT_ANNOTATED_CDS"/>
    <property type="molecule type" value="Genomic_DNA"/>
</dbReference>
<protein>
    <submittedName>
        <fullName evidence="2">Uncharacterized protein</fullName>
    </submittedName>
</protein>
<dbReference type="PANTHER" id="PTHR24121:SF16">
    <property type="entry name" value="NON-SPECIFIC SERINE_THREONINE PROTEIN KINASE"/>
    <property type="match status" value="1"/>
</dbReference>
<dbReference type="InterPro" id="IPR036770">
    <property type="entry name" value="Ankyrin_rpt-contain_sf"/>
</dbReference>
<dbReference type="Gramene" id="QL05p070810:mrna">
    <property type="protein sequence ID" value="QL05p070810:mrna:CDS:1"/>
    <property type="gene ID" value="QL05p070810"/>
</dbReference>
<keyword evidence="1" id="KW-0040">ANK repeat</keyword>
<name>A0A7N2LU18_QUELO</name>
<dbReference type="SUPFAM" id="SSF48403">
    <property type="entry name" value="Ankyrin repeat"/>
    <property type="match status" value="1"/>
</dbReference>
<feature type="repeat" description="ANK" evidence="1">
    <location>
        <begin position="76"/>
        <end position="100"/>
    </location>
</feature>
<dbReference type="InParanoid" id="A0A7N2LU18"/>
<dbReference type="Gene3D" id="1.25.40.20">
    <property type="entry name" value="Ankyrin repeat-containing domain"/>
    <property type="match status" value="1"/>
</dbReference>
<dbReference type="Pfam" id="PF00023">
    <property type="entry name" value="Ank"/>
    <property type="match status" value="1"/>
</dbReference>
<reference evidence="2" key="2">
    <citation type="submission" date="2021-01" db="UniProtKB">
        <authorList>
            <consortium name="EnsemblPlants"/>
        </authorList>
    </citation>
    <scope>IDENTIFICATION</scope>
</reference>